<evidence type="ECO:0000313" key="1">
    <source>
        <dbReference type="EMBL" id="CAL8116024.1"/>
    </source>
</evidence>
<protein>
    <submittedName>
        <fullName evidence="1">Uncharacterized protein</fullName>
    </submittedName>
</protein>
<dbReference type="Proteomes" id="UP001642540">
    <property type="component" value="Unassembled WGS sequence"/>
</dbReference>
<comment type="caution">
    <text evidence="1">The sequence shown here is derived from an EMBL/GenBank/DDBJ whole genome shotgun (WGS) entry which is preliminary data.</text>
</comment>
<name>A0ABP1R6S5_9HEXA</name>
<accession>A0ABP1R6S5</accession>
<gene>
    <name evidence="1" type="ORF">ODALV1_LOCUS17121</name>
</gene>
<evidence type="ECO:0000313" key="2">
    <source>
        <dbReference type="Proteomes" id="UP001642540"/>
    </source>
</evidence>
<sequence>MLRLIISSHTACAPSVNSKPKLTHDVELLTYLHFSALLALILIRLYNESFTRAYLENKGYHHHQCMYLLEQPSAKTEVQNVNEAVDFAITDSIVGFRMLNVPNFKLSNFYADTYFHLQLTSLMWIKIQPEGLKTFSCIKRCGNFMMLFLFLY</sequence>
<keyword evidence="2" id="KW-1185">Reference proteome</keyword>
<organism evidence="1 2">
    <name type="scientific">Orchesella dallaii</name>
    <dbReference type="NCBI Taxonomy" id="48710"/>
    <lineage>
        <taxon>Eukaryota</taxon>
        <taxon>Metazoa</taxon>
        <taxon>Ecdysozoa</taxon>
        <taxon>Arthropoda</taxon>
        <taxon>Hexapoda</taxon>
        <taxon>Collembola</taxon>
        <taxon>Entomobryomorpha</taxon>
        <taxon>Entomobryoidea</taxon>
        <taxon>Orchesellidae</taxon>
        <taxon>Orchesellinae</taxon>
        <taxon>Orchesella</taxon>
    </lineage>
</organism>
<reference evidence="1 2" key="1">
    <citation type="submission" date="2024-08" db="EMBL/GenBank/DDBJ databases">
        <authorList>
            <person name="Cucini C."/>
            <person name="Frati F."/>
        </authorList>
    </citation>
    <scope>NUCLEOTIDE SEQUENCE [LARGE SCALE GENOMIC DNA]</scope>
</reference>
<proteinExistence type="predicted"/>
<dbReference type="EMBL" id="CAXLJM020000051">
    <property type="protein sequence ID" value="CAL8116024.1"/>
    <property type="molecule type" value="Genomic_DNA"/>
</dbReference>